<reference evidence="2 3" key="1">
    <citation type="submission" date="2019-04" db="EMBL/GenBank/DDBJ databases">
        <title>Geobacter oryzae sp. nov., ferric-reducing bacteria isolated from paddy soil.</title>
        <authorList>
            <person name="Xu Z."/>
            <person name="Masuda Y."/>
            <person name="Itoh H."/>
            <person name="Senoo K."/>
        </authorList>
    </citation>
    <scope>NUCLEOTIDE SEQUENCE [LARGE SCALE GENOMIC DNA]</scope>
    <source>
        <strain evidence="2 3">Red111</strain>
    </source>
</reference>
<protein>
    <recommendedName>
        <fullName evidence="4">Glycosyltransferase RgtA/B/C/D-like domain-containing protein</fullName>
    </recommendedName>
</protein>
<dbReference type="AlphaFoldDB" id="A0A4S1CFP4"/>
<feature type="transmembrane region" description="Helical" evidence="1">
    <location>
        <begin position="269"/>
        <end position="288"/>
    </location>
</feature>
<feature type="transmembrane region" description="Helical" evidence="1">
    <location>
        <begin position="228"/>
        <end position="249"/>
    </location>
</feature>
<keyword evidence="1" id="KW-0812">Transmembrane</keyword>
<feature type="transmembrane region" description="Helical" evidence="1">
    <location>
        <begin position="21"/>
        <end position="40"/>
    </location>
</feature>
<organism evidence="2 3">
    <name type="scientific">Geomonas terrae</name>
    <dbReference type="NCBI Taxonomy" id="2562681"/>
    <lineage>
        <taxon>Bacteria</taxon>
        <taxon>Pseudomonadati</taxon>
        <taxon>Thermodesulfobacteriota</taxon>
        <taxon>Desulfuromonadia</taxon>
        <taxon>Geobacterales</taxon>
        <taxon>Geobacteraceae</taxon>
        <taxon>Geomonas</taxon>
    </lineage>
</organism>
<dbReference type="RefSeq" id="WP_135869813.1">
    <property type="nucleotide sequence ID" value="NZ_SRSC01000002.1"/>
</dbReference>
<accession>A0A4S1CFP4</accession>
<feature type="transmembrane region" description="Helical" evidence="1">
    <location>
        <begin position="364"/>
        <end position="389"/>
    </location>
</feature>
<evidence type="ECO:0008006" key="4">
    <source>
        <dbReference type="Google" id="ProtNLM"/>
    </source>
</evidence>
<evidence type="ECO:0000313" key="3">
    <source>
        <dbReference type="Proteomes" id="UP000306416"/>
    </source>
</evidence>
<sequence>MRCDLTNPSRDGYGAAGQRRTVLFLACLGAVCAAAAYVGAVPTRKFGHDLFFLLDNGWRVFNGQRPHIDFTSPWGALSFLVVGAGMALSHGSVNAIGYANALFAFVLSLWGYRLSRHAVSFVPRLFICLYLALLLVSPYSLGWGALNSSHAMYYNRYGYVLLGLLMIEAFRRTAVTEWEERFGGASTGVVAALLLFLKANYFGVALLMIAASFLLGRRSQARLTGMTLGFFLTSLAFLTYLDFDAAAFYHDLQLAAGARAMSFSYKELLIKLSGNAVYLLFIVLLSWQSSLTVGRQDNDAPGFTYVLLGFFFFALDMVLLCSNQQFTELPLTVLYSLLLVVEVHRRSGSKFRARKKAPFRVERLALVAGATFFFVSFFTQFYGLAYGLVQKTWPSDSSSLVRFTEPRLSPLLMYDDSSEPNSNGKRYVNYINSGIRILLEHSRPSDKVLTMDMMNPFPYSMGRSAPRGGMAAATYNYTFSDGHRPSEAWYFGDADIVMVPKRPASPIDGLLKNYRSGLDRRFFLAAESDMWFLYKRR</sequence>
<evidence type="ECO:0000313" key="2">
    <source>
        <dbReference type="EMBL" id="TGU72331.1"/>
    </source>
</evidence>
<keyword evidence="1" id="KW-0472">Membrane</keyword>
<name>A0A4S1CFP4_9BACT</name>
<feature type="transmembrane region" description="Helical" evidence="1">
    <location>
        <begin position="190"/>
        <end position="216"/>
    </location>
</feature>
<keyword evidence="3" id="KW-1185">Reference proteome</keyword>
<dbReference type="Proteomes" id="UP000306416">
    <property type="component" value="Unassembled WGS sequence"/>
</dbReference>
<dbReference type="EMBL" id="SRSC01000002">
    <property type="protein sequence ID" value="TGU72331.1"/>
    <property type="molecule type" value="Genomic_DNA"/>
</dbReference>
<feature type="transmembrane region" description="Helical" evidence="1">
    <location>
        <begin position="300"/>
        <end position="320"/>
    </location>
</feature>
<feature type="transmembrane region" description="Helical" evidence="1">
    <location>
        <begin position="121"/>
        <end position="141"/>
    </location>
</feature>
<evidence type="ECO:0000256" key="1">
    <source>
        <dbReference type="SAM" id="Phobius"/>
    </source>
</evidence>
<gene>
    <name evidence="2" type="ORF">E4633_08435</name>
</gene>
<feature type="transmembrane region" description="Helical" evidence="1">
    <location>
        <begin position="326"/>
        <end position="343"/>
    </location>
</feature>
<comment type="caution">
    <text evidence="2">The sequence shown here is derived from an EMBL/GenBank/DDBJ whole genome shotgun (WGS) entry which is preliminary data.</text>
</comment>
<feature type="transmembrane region" description="Helical" evidence="1">
    <location>
        <begin position="95"/>
        <end position="115"/>
    </location>
</feature>
<keyword evidence="1" id="KW-1133">Transmembrane helix</keyword>
<proteinExistence type="predicted"/>